<feature type="compositionally biased region" description="Polar residues" evidence="3">
    <location>
        <begin position="751"/>
        <end position="760"/>
    </location>
</feature>
<dbReference type="InterPro" id="IPR029060">
    <property type="entry name" value="PIN-like_dom_sf"/>
</dbReference>
<dbReference type="STRING" id="1314777.A0A164WWB7"/>
<dbReference type="GO" id="GO:0006281">
    <property type="term" value="P:DNA repair"/>
    <property type="evidence" value="ECO:0007669"/>
    <property type="project" value="UniProtKB-ARBA"/>
</dbReference>
<protein>
    <recommendedName>
        <fullName evidence="8">XPG-I domain-containing protein</fullName>
    </recommendedName>
</protein>
<feature type="region of interest" description="Disordered" evidence="3">
    <location>
        <begin position="694"/>
        <end position="876"/>
    </location>
</feature>
<gene>
    <name evidence="6" type="ORF">SISNIDRAFT_548340</name>
</gene>
<feature type="compositionally biased region" description="Low complexity" evidence="3">
    <location>
        <begin position="609"/>
        <end position="632"/>
    </location>
</feature>
<dbReference type="InterPro" id="IPR037316">
    <property type="entry name" value="Yen1_H3TH"/>
</dbReference>
<dbReference type="Pfam" id="PF00867">
    <property type="entry name" value="XPG_I"/>
    <property type="match status" value="1"/>
</dbReference>
<evidence type="ECO:0008006" key="8">
    <source>
        <dbReference type="Google" id="ProtNLM"/>
    </source>
</evidence>
<accession>A0A164WWB7</accession>
<dbReference type="InterPro" id="IPR041177">
    <property type="entry name" value="GEN1_C"/>
</dbReference>
<feature type="compositionally biased region" description="Basic residues" evidence="3">
    <location>
        <begin position="766"/>
        <end position="777"/>
    </location>
</feature>
<dbReference type="OrthoDB" id="2959108at2759"/>
<dbReference type="EMBL" id="KV419401">
    <property type="protein sequence ID" value="KZS95424.1"/>
    <property type="molecule type" value="Genomic_DNA"/>
</dbReference>
<feature type="region of interest" description="Disordered" evidence="3">
    <location>
        <begin position="474"/>
        <end position="506"/>
    </location>
</feature>
<evidence type="ECO:0000259" key="5">
    <source>
        <dbReference type="SMART" id="SM00485"/>
    </source>
</evidence>
<dbReference type="InterPro" id="IPR006084">
    <property type="entry name" value="XPG/Rad2"/>
</dbReference>
<feature type="domain" description="XPG N-terminal" evidence="5">
    <location>
        <begin position="1"/>
        <end position="101"/>
    </location>
</feature>
<keyword evidence="7" id="KW-1185">Reference proteome</keyword>
<dbReference type="SUPFAM" id="SSF88723">
    <property type="entry name" value="PIN domain-like"/>
    <property type="match status" value="1"/>
</dbReference>
<feature type="region of interest" description="Disordered" evidence="3">
    <location>
        <begin position="608"/>
        <end position="667"/>
    </location>
</feature>
<feature type="compositionally biased region" description="Acidic residues" evidence="3">
    <location>
        <begin position="480"/>
        <end position="490"/>
    </location>
</feature>
<dbReference type="GO" id="GO:0008821">
    <property type="term" value="F:crossover junction DNA endonuclease activity"/>
    <property type="evidence" value="ECO:0007669"/>
    <property type="project" value="InterPro"/>
</dbReference>
<dbReference type="InterPro" id="IPR036279">
    <property type="entry name" value="5-3_exonuclease_C_sf"/>
</dbReference>
<proteinExistence type="predicted"/>
<feature type="compositionally biased region" description="Low complexity" evidence="3">
    <location>
        <begin position="830"/>
        <end position="840"/>
    </location>
</feature>
<name>A0A164WWB7_9AGAM</name>
<feature type="compositionally biased region" description="Basic and acidic residues" evidence="3">
    <location>
        <begin position="704"/>
        <end position="714"/>
    </location>
</feature>
<feature type="region of interest" description="Disordered" evidence="3">
    <location>
        <begin position="533"/>
        <end position="589"/>
    </location>
</feature>
<keyword evidence="2" id="KW-0378">Hydrolase</keyword>
<dbReference type="SMART" id="SM00485">
    <property type="entry name" value="XPGN"/>
    <property type="match status" value="1"/>
</dbReference>
<dbReference type="InterPro" id="IPR006085">
    <property type="entry name" value="XPG_DNA_repair_N"/>
</dbReference>
<evidence type="ECO:0000313" key="6">
    <source>
        <dbReference type="EMBL" id="KZS95424.1"/>
    </source>
</evidence>
<evidence type="ECO:0000256" key="1">
    <source>
        <dbReference type="ARBA" id="ARBA00022722"/>
    </source>
</evidence>
<dbReference type="PANTHER" id="PTHR11081">
    <property type="entry name" value="FLAP ENDONUCLEASE FAMILY MEMBER"/>
    <property type="match status" value="1"/>
</dbReference>
<keyword evidence="1" id="KW-0540">Nuclease</keyword>
<evidence type="ECO:0000259" key="4">
    <source>
        <dbReference type="SMART" id="SM00484"/>
    </source>
</evidence>
<dbReference type="SUPFAM" id="SSF47807">
    <property type="entry name" value="5' to 3' exonuclease, C-terminal subdomain"/>
    <property type="match status" value="1"/>
</dbReference>
<dbReference type="CDD" id="cd09906">
    <property type="entry name" value="H3TH_YEN1"/>
    <property type="match status" value="1"/>
</dbReference>
<dbReference type="CDD" id="cd09870">
    <property type="entry name" value="PIN_YEN1"/>
    <property type="match status" value="1"/>
</dbReference>
<dbReference type="AlphaFoldDB" id="A0A164WWB7"/>
<reference evidence="6 7" key="1">
    <citation type="journal article" date="2016" name="Mol. Biol. Evol.">
        <title>Comparative Genomics of Early-Diverging Mushroom-Forming Fungi Provides Insights into the Origins of Lignocellulose Decay Capabilities.</title>
        <authorList>
            <person name="Nagy L.G."/>
            <person name="Riley R."/>
            <person name="Tritt A."/>
            <person name="Adam C."/>
            <person name="Daum C."/>
            <person name="Floudas D."/>
            <person name="Sun H."/>
            <person name="Yadav J.S."/>
            <person name="Pangilinan J."/>
            <person name="Larsson K.H."/>
            <person name="Matsuura K."/>
            <person name="Barry K."/>
            <person name="Labutti K."/>
            <person name="Kuo R."/>
            <person name="Ohm R.A."/>
            <person name="Bhattacharya S.S."/>
            <person name="Shirouzu T."/>
            <person name="Yoshinaga Y."/>
            <person name="Martin F.M."/>
            <person name="Grigoriev I.V."/>
            <person name="Hibbett D.S."/>
        </authorList>
    </citation>
    <scope>NUCLEOTIDE SEQUENCE [LARGE SCALE GENOMIC DNA]</scope>
    <source>
        <strain evidence="6 7">HHB9708</strain>
    </source>
</reference>
<dbReference type="PANTHER" id="PTHR11081:SF75">
    <property type="entry name" value="ENDONUCLEASE, PUTATIVE (AFU_ORTHOLOGUE AFUA_3G13260)-RELATED"/>
    <property type="match status" value="1"/>
</dbReference>
<dbReference type="InterPro" id="IPR006086">
    <property type="entry name" value="XPG-I_dom"/>
</dbReference>
<dbReference type="Gene3D" id="3.40.50.1010">
    <property type="entry name" value="5'-nuclease"/>
    <property type="match status" value="2"/>
</dbReference>
<sequence>MGVAGLWDVLRPSAKTRSLTELAVVDGFQRNKDGVRGLRIGIDASIWFFHANYGREGENPELRTLFFRCAKLLTVPFLPVFVFDGPKRPSVKRGKKISGNSHWLTEGVKNIVVAFGFEWITAPGEAEAELAYLNRIGIIDGILSDDVDTFLFGATMVIRNSSATLTGNNSASLENAAGKNDGNHTMTYSMKDITSMPEIDLTIGGLILIGLLSGGDYHTAGVTGCGPKIAHGLARAGLGDALYEAAIKLSKDDLPKFLEKWRSDLIHELKTNESGCLQRKAAAVAKTITDDFPNIEILMSYVKPITSETEGRKVNKITWEREPSVSKIAECCELYFEWGVKEVIVKRFRTVLWPGIICRSLRRSVIELDRRALLSSPLTPRKNGDKERFQPGTPSSMIRKHFASLALDSPSKKAGDLDDPEQDDAPMITSIHSQRTHASTDMLLEYRLEIDPRAMVRAAEAGVRGIRPPLTEGLFASGDIDQDGEANSDAEDGKGTKRKGKWEDPDSTFRMWMPALMVDPVEKGVVDDFNSRKLKKADKKKKPAATAKAKKAADEPKAPTSKVKAPSKVKSNMTSGPANFSDSDSTTGLVRKGAAPVLPLELAEKQVRATKPISAAPKSKPSSARPALPRSTKSAPAKVPDGQAKSKPKPGPKSSSVTSELAKGSITHSQKLFAQALEEDSGSDSLDEKYKALFNTAKGNNATRESKTKSRSPFEDDEDGEFAPLWREDSPTRLKVLTTPSPRGVKHTRKNSFGSSSTESLDLRLKKSPRKEKKHQSPRVPVSLDDETSSSSDVEPAARPGRPVSPSPYRPSPRREIGGKGQGVRPHLADLSIISISSDDSPVKPRPAAARTTSNKSMPSALARKRSPTSEVIDLT</sequence>
<evidence type="ECO:0000256" key="2">
    <source>
        <dbReference type="ARBA" id="ARBA00022801"/>
    </source>
</evidence>
<dbReference type="Proteomes" id="UP000076722">
    <property type="component" value="Unassembled WGS sequence"/>
</dbReference>
<feature type="domain" description="XPG-I" evidence="4">
    <location>
        <begin position="113"/>
        <end position="199"/>
    </location>
</feature>
<dbReference type="GO" id="GO:0017108">
    <property type="term" value="F:5'-flap endonuclease activity"/>
    <property type="evidence" value="ECO:0007669"/>
    <property type="project" value="TreeGrafter"/>
</dbReference>
<dbReference type="Pfam" id="PF18380">
    <property type="entry name" value="GEN1_C"/>
    <property type="match status" value="1"/>
</dbReference>
<feature type="compositionally biased region" description="Basic residues" evidence="3">
    <location>
        <begin position="533"/>
        <end position="543"/>
    </location>
</feature>
<dbReference type="PRINTS" id="PR00853">
    <property type="entry name" value="XPGRADSUPER"/>
</dbReference>
<dbReference type="Gene3D" id="1.10.150.20">
    <property type="entry name" value="5' to 3' exonuclease, C-terminal subdomain"/>
    <property type="match status" value="1"/>
</dbReference>
<evidence type="ECO:0000256" key="3">
    <source>
        <dbReference type="SAM" id="MobiDB-lite"/>
    </source>
</evidence>
<evidence type="ECO:0000313" key="7">
    <source>
        <dbReference type="Proteomes" id="UP000076722"/>
    </source>
</evidence>
<feature type="compositionally biased region" description="Polar residues" evidence="3">
    <location>
        <begin position="569"/>
        <end position="588"/>
    </location>
</feature>
<organism evidence="6 7">
    <name type="scientific">Sistotremastrum niveocremeum HHB9708</name>
    <dbReference type="NCBI Taxonomy" id="1314777"/>
    <lineage>
        <taxon>Eukaryota</taxon>
        <taxon>Fungi</taxon>
        <taxon>Dikarya</taxon>
        <taxon>Basidiomycota</taxon>
        <taxon>Agaricomycotina</taxon>
        <taxon>Agaricomycetes</taxon>
        <taxon>Sistotremastrales</taxon>
        <taxon>Sistotremastraceae</taxon>
        <taxon>Sertulicium</taxon>
        <taxon>Sertulicium niveocremeum</taxon>
    </lineage>
</organism>
<dbReference type="SMART" id="SM00484">
    <property type="entry name" value="XPGI"/>
    <property type="match status" value="1"/>
</dbReference>